<accession>A0A0C1VW16</accession>
<dbReference type="PANTHER" id="PTHR43687">
    <property type="entry name" value="ADENYLYLSULFATE REDUCTASE, BETA SUBUNIT"/>
    <property type="match status" value="1"/>
</dbReference>
<organism evidence="9 10">
    <name type="scientific">Vibrio owensii CAIM 1854 = LMG 25443</name>
    <dbReference type="NCBI Taxonomy" id="1229493"/>
    <lineage>
        <taxon>Bacteria</taxon>
        <taxon>Pseudomonadati</taxon>
        <taxon>Pseudomonadota</taxon>
        <taxon>Gammaproteobacteria</taxon>
        <taxon>Vibrionales</taxon>
        <taxon>Vibrionaceae</taxon>
        <taxon>Vibrio</taxon>
    </lineage>
</organism>
<evidence type="ECO:0000256" key="4">
    <source>
        <dbReference type="ARBA" id="ARBA00022737"/>
    </source>
</evidence>
<keyword evidence="2" id="KW-0004">4Fe-4S</keyword>
<keyword evidence="1" id="KW-0813">Transport</keyword>
<evidence type="ECO:0000256" key="2">
    <source>
        <dbReference type="ARBA" id="ARBA00022485"/>
    </source>
</evidence>
<dbReference type="PROSITE" id="PS00198">
    <property type="entry name" value="4FE4S_FER_1"/>
    <property type="match status" value="2"/>
</dbReference>
<dbReference type="SUPFAM" id="SSF54862">
    <property type="entry name" value="4Fe-4S ferredoxins"/>
    <property type="match status" value="1"/>
</dbReference>
<evidence type="ECO:0000256" key="5">
    <source>
        <dbReference type="ARBA" id="ARBA00022982"/>
    </source>
</evidence>
<dbReference type="AlphaFoldDB" id="A0A0C1VW16"/>
<feature type="domain" description="4Fe-4S ferredoxin-type" evidence="8">
    <location>
        <begin position="102"/>
        <end position="134"/>
    </location>
</feature>
<sequence>MRQSESVDLSKRRLFSFRRAPVEQAQEPRVKARPPYAVEESMFTRLCDGCGKCASACPSQIIEMVDGVAALDISYSACDLCGACKSACPTLALSNQTEFTGLIATISNSCENLYGYCGSCEDSCPYDALQWQDDIKPNIDAAKCKGCGQCAQSCYNSMISFDLKR</sequence>
<evidence type="ECO:0000259" key="8">
    <source>
        <dbReference type="PROSITE" id="PS51379"/>
    </source>
</evidence>
<keyword evidence="7" id="KW-0411">Iron-sulfur</keyword>
<evidence type="ECO:0000313" key="10">
    <source>
        <dbReference type="Proteomes" id="UP000031586"/>
    </source>
</evidence>
<dbReference type="InterPro" id="IPR050572">
    <property type="entry name" value="Fe-S_Ferredoxin"/>
</dbReference>
<dbReference type="InterPro" id="IPR017896">
    <property type="entry name" value="4Fe4S_Fe-S-bd"/>
</dbReference>
<evidence type="ECO:0000256" key="7">
    <source>
        <dbReference type="ARBA" id="ARBA00023014"/>
    </source>
</evidence>
<evidence type="ECO:0000313" key="9">
    <source>
        <dbReference type="EMBL" id="KIF54228.1"/>
    </source>
</evidence>
<dbReference type="EMBL" id="JPRD01000008">
    <property type="protein sequence ID" value="KIF54228.1"/>
    <property type="molecule type" value="Genomic_DNA"/>
</dbReference>
<evidence type="ECO:0000256" key="3">
    <source>
        <dbReference type="ARBA" id="ARBA00022723"/>
    </source>
</evidence>
<name>A0A0C1VW16_9VIBR</name>
<keyword evidence="6" id="KW-0408">Iron</keyword>
<dbReference type="GO" id="GO:0046872">
    <property type="term" value="F:metal ion binding"/>
    <property type="evidence" value="ECO:0007669"/>
    <property type="project" value="UniProtKB-KW"/>
</dbReference>
<dbReference type="Gene3D" id="3.30.70.20">
    <property type="match status" value="2"/>
</dbReference>
<dbReference type="Pfam" id="PF12838">
    <property type="entry name" value="Fer4_7"/>
    <property type="match status" value="2"/>
</dbReference>
<reference evidence="9 10" key="1">
    <citation type="submission" date="2014-07" db="EMBL/GenBank/DDBJ databases">
        <title>Unique and conserved regions in Vibrio harveyi and related species in comparison with the shrimp pathogen Vibrio harveyi CAIM 1792.</title>
        <authorList>
            <person name="Espinoza-Valles I."/>
            <person name="Vora G."/>
            <person name="Leekitcharoenphon P."/>
            <person name="Ussery D."/>
            <person name="Hoj L."/>
            <person name="Gomez-Gil B."/>
        </authorList>
    </citation>
    <scope>NUCLEOTIDE SEQUENCE [LARGE SCALE GENOMIC DNA]</scope>
    <source>
        <strain evidence="10">CAIM 1854 / LMG 25443</strain>
    </source>
</reference>
<dbReference type="RefSeq" id="WP_020195923.1">
    <property type="nucleotide sequence ID" value="NZ_BAOH01000034.1"/>
</dbReference>
<dbReference type="InterPro" id="IPR017900">
    <property type="entry name" value="4Fe4S_Fe_S_CS"/>
</dbReference>
<dbReference type="Proteomes" id="UP000031586">
    <property type="component" value="Unassembled WGS sequence"/>
</dbReference>
<proteinExistence type="predicted"/>
<dbReference type="GO" id="GO:0051539">
    <property type="term" value="F:4 iron, 4 sulfur cluster binding"/>
    <property type="evidence" value="ECO:0007669"/>
    <property type="project" value="UniProtKB-KW"/>
</dbReference>
<feature type="domain" description="4Fe-4S ferredoxin-type" evidence="8">
    <location>
        <begin position="69"/>
        <end position="98"/>
    </location>
</feature>
<keyword evidence="5" id="KW-0249">Electron transport</keyword>
<keyword evidence="3" id="KW-0479">Metal-binding</keyword>
<evidence type="ECO:0000256" key="6">
    <source>
        <dbReference type="ARBA" id="ARBA00023004"/>
    </source>
</evidence>
<protein>
    <submittedName>
        <fullName evidence="9">Ferredoxin</fullName>
    </submittedName>
</protein>
<dbReference type="PANTHER" id="PTHR43687:SF6">
    <property type="entry name" value="L-ASPARTATE SEMIALDEHYDE SULFURTRANSFERASE IRON-SULFUR SUBUNIT"/>
    <property type="match status" value="1"/>
</dbReference>
<gene>
    <name evidence="9" type="ORF">H735_04055</name>
</gene>
<feature type="domain" description="4Fe-4S ferredoxin-type" evidence="8">
    <location>
        <begin position="34"/>
        <end position="67"/>
    </location>
</feature>
<feature type="domain" description="4Fe-4S ferredoxin-type" evidence="8">
    <location>
        <begin position="135"/>
        <end position="164"/>
    </location>
</feature>
<evidence type="ECO:0000256" key="1">
    <source>
        <dbReference type="ARBA" id="ARBA00022448"/>
    </source>
</evidence>
<dbReference type="PROSITE" id="PS51379">
    <property type="entry name" value="4FE4S_FER_2"/>
    <property type="match status" value="4"/>
</dbReference>
<keyword evidence="4" id="KW-0677">Repeat</keyword>
<dbReference type="PATRIC" id="fig|1229493.5.peg.5732"/>
<comment type="caution">
    <text evidence="9">The sequence shown here is derived from an EMBL/GenBank/DDBJ whole genome shotgun (WGS) entry which is preliminary data.</text>
</comment>